<reference evidence="1 2" key="1">
    <citation type="submission" date="2018-11" db="EMBL/GenBank/DDBJ databases">
        <authorList>
            <consortium name="Pathogen Informatics"/>
        </authorList>
    </citation>
    <scope>NUCLEOTIDE SEQUENCE [LARGE SCALE GENOMIC DNA]</scope>
    <source>
        <strain>Denwood</strain>
        <strain evidence="2">Zambia</strain>
    </source>
</reference>
<evidence type="ECO:0000313" key="2">
    <source>
        <dbReference type="Proteomes" id="UP000269396"/>
    </source>
</evidence>
<dbReference type="AlphaFoldDB" id="A0A183PWK5"/>
<dbReference type="EMBL" id="UZAL01041044">
    <property type="protein sequence ID" value="VDP77923.1"/>
    <property type="molecule type" value="Genomic_DNA"/>
</dbReference>
<protein>
    <submittedName>
        <fullName evidence="1">Uncharacterized protein</fullName>
    </submittedName>
</protein>
<keyword evidence="2" id="KW-1185">Reference proteome</keyword>
<accession>A0A183PWK5</accession>
<dbReference type="STRING" id="31246.A0A183PWK5"/>
<evidence type="ECO:0000313" key="1">
    <source>
        <dbReference type="EMBL" id="VDP77923.1"/>
    </source>
</evidence>
<gene>
    <name evidence="1" type="ORF">SMTD_LOCUS18741</name>
</gene>
<proteinExistence type="predicted"/>
<sequence>MCTTDLVWDPNTEKIIKRKLIHKQSINETFTTLKQQMDEIQIALNDLKYATSTSGRISKEDLLNLLDNLKTLRRKYTESIQTNDRRCQNFLNSAASQGDGDMLLNEMKTKISQMVMLLQIQFHSTFILSSIN</sequence>
<dbReference type="Proteomes" id="UP000269396">
    <property type="component" value="Unassembled WGS sequence"/>
</dbReference>
<name>A0A183PWK5_9TREM</name>
<organism evidence="1 2">
    <name type="scientific">Schistosoma mattheei</name>
    <dbReference type="NCBI Taxonomy" id="31246"/>
    <lineage>
        <taxon>Eukaryota</taxon>
        <taxon>Metazoa</taxon>
        <taxon>Spiralia</taxon>
        <taxon>Lophotrochozoa</taxon>
        <taxon>Platyhelminthes</taxon>
        <taxon>Trematoda</taxon>
        <taxon>Digenea</taxon>
        <taxon>Strigeidida</taxon>
        <taxon>Schistosomatoidea</taxon>
        <taxon>Schistosomatidae</taxon>
        <taxon>Schistosoma</taxon>
    </lineage>
</organism>